<dbReference type="KEGG" id="luo:HHL09_07120"/>
<dbReference type="RefSeq" id="WP_169453879.1">
    <property type="nucleotide sequence ID" value="NZ_CP051774.1"/>
</dbReference>
<evidence type="ECO:0000313" key="2">
    <source>
        <dbReference type="EMBL" id="QJE95565.1"/>
    </source>
</evidence>
<dbReference type="EMBL" id="CP051774">
    <property type="protein sequence ID" value="QJE95565.1"/>
    <property type="molecule type" value="Genomic_DNA"/>
</dbReference>
<name>A0A858RFS5_9BACT</name>
<feature type="region of interest" description="Disordered" evidence="1">
    <location>
        <begin position="90"/>
        <end position="143"/>
    </location>
</feature>
<reference evidence="2 3" key="1">
    <citation type="submission" date="2020-04" db="EMBL/GenBank/DDBJ databases">
        <title>Luteolibacter sp. G-1-1-1 isolated from soil.</title>
        <authorList>
            <person name="Dahal R.H."/>
        </authorList>
    </citation>
    <scope>NUCLEOTIDE SEQUENCE [LARGE SCALE GENOMIC DNA]</scope>
    <source>
        <strain evidence="2 3">G-1-1-1</strain>
    </source>
</reference>
<feature type="compositionally biased region" description="Polar residues" evidence="1">
    <location>
        <begin position="1"/>
        <end position="11"/>
    </location>
</feature>
<accession>A0A858RFS5</accession>
<gene>
    <name evidence="2" type="ORF">HHL09_07120</name>
</gene>
<protein>
    <submittedName>
        <fullName evidence="2">Uncharacterized protein</fullName>
    </submittedName>
</protein>
<proteinExistence type="predicted"/>
<sequence>MRPLPTSTQVAPVTAKQPVPNATQTLELGPLHNPSPAPNRRASSSGAAQRSYPWLLLASTGLAAVFCGLYLTKPVIAASAPIGPVTASFDPAPPLPPGPAAARTEKQTASLLPSSATLPGDAAAKPQATDPRRLQSAEAGPAASYEETNLRVQHVLQAQGPAGEDLGKIKLEVPVLYGSRSLRWTPAEIARARQLLAQIGDYQEKSRALQAEGGALLSEWNALVGDSVPGTVLRADSPTLTRDALLNPSEGLDSTEAIEIQNR</sequence>
<feature type="compositionally biased region" description="Polar residues" evidence="1">
    <location>
        <begin position="107"/>
        <end position="117"/>
    </location>
</feature>
<dbReference type="Proteomes" id="UP000501812">
    <property type="component" value="Chromosome"/>
</dbReference>
<feature type="region of interest" description="Disordered" evidence="1">
    <location>
        <begin position="244"/>
        <end position="263"/>
    </location>
</feature>
<organism evidence="2 3">
    <name type="scientific">Luteolibacter luteus</name>
    <dbReference type="NCBI Taxonomy" id="2728835"/>
    <lineage>
        <taxon>Bacteria</taxon>
        <taxon>Pseudomonadati</taxon>
        <taxon>Verrucomicrobiota</taxon>
        <taxon>Verrucomicrobiia</taxon>
        <taxon>Verrucomicrobiales</taxon>
        <taxon>Verrucomicrobiaceae</taxon>
        <taxon>Luteolibacter</taxon>
    </lineage>
</organism>
<feature type="region of interest" description="Disordered" evidence="1">
    <location>
        <begin position="1"/>
        <end position="45"/>
    </location>
</feature>
<dbReference type="AlphaFoldDB" id="A0A858RFS5"/>
<keyword evidence="3" id="KW-1185">Reference proteome</keyword>
<evidence type="ECO:0000313" key="3">
    <source>
        <dbReference type="Proteomes" id="UP000501812"/>
    </source>
</evidence>
<evidence type="ECO:0000256" key="1">
    <source>
        <dbReference type="SAM" id="MobiDB-lite"/>
    </source>
</evidence>